<keyword evidence="5" id="KW-1185">Reference proteome</keyword>
<dbReference type="InterPro" id="IPR016140">
    <property type="entry name" value="Bifunc_inhib/LTP/seed_store"/>
</dbReference>
<evidence type="ECO:0000313" key="4">
    <source>
        <dbReference type="EMBL" id="KAJ4843443.1"/>
    </source>
</evidence>
<proteinExistence type="predicted"/>
<feature type="signal peptide" evidence="2">
    <location>
        <begin position="1"/>
        <end position="23"/>
    </location>
</feature>
<feature type="domain" description="Bifunctional inhibitor/plant lipid transfer protein/seed storage helical" evidence="3">
    <location>
        <begin position="20"/>
        <end position="109"/>
    </location>
</feature>
<dbReference type="AlphaFoldDB" id="A0A9Q0G588"/>
<reference evidence="4" key="2">
    <citation type="journal article" date="2023" name="Plants (Basel)">
        <title>Annotation of the Turnera subulata (Passifloraceae) Draft Genome Reveals the S-Locus Evolved after the Divergence of Turneroideae from Passifloroideae in a Stepwise Manner.</title>
        <authorList>
            <person name="Henning P.M."/>
            <person name="Roalson E.H."/>
            <person name="Mir W."/>
            <person name="McCubbin A.G."/>
            <person name="Shore J.S."/>
        </authorList>
    </citation>
    <scope>NUCLEOTIDE SEQUENCE</scope>
    <source>
        <strain evidence="4">F60SS</strain>
    </source>
</reference>
<keyword evidence="2" id="KW-0732">Signal</keyword>
<dbReference type="OrthoDB" id="786778at2759"/>
<gene>
    <name evidence="4" type="ORF">Tsubulata_049706</name>
</gene>
<feature type="chain" id="PRO_5040237700" description="Bifunctional inhibitor/plant lipid transfer protein/seed storage helical domain-containing protein" evidence="2">
    <location>
        <begin position="24"/>
        <end position="217"/>
    </location>
</feature>
<dbReference type="Pfam" id="PF14368">
    <property type="entry name" value="LTP_2"/>
    <property type="match status" value="1"/>
</dbReference>
<dbReference type="Gene3D" id="1.10.110.10">
    <property type="entry name" value="Plant lipid-transfer and hydrophobic proteins"/>
    <property type="match status" value="1"/>
</dbReference>
<protein>
    <recommendedName>
        <fullName evidence="3">Bifunctional inhibitor/plant lipid transfer protein/seed storage helical domain-containing protein</fullName>
    </recommendedName>
</protein>
<dbReference type="PANTHER" id="PTHR35747">
    <property type="entry name" value="BIFUNCTIONAL INHIBITOR/LIPID-TRANSFER PROTEIN/SEED STORAGE 2S ALBUMIN SUPERFAMILY PROTEIN"/>
    <property type="match status" value="1"/>
</dbReference>
<evidence type="ECO:0000259" key="3">
    <source>
        <dbReference type="Pfam" id="PF14368"/>
    </source>
</evidence>
<evidence type="ECO:0000256" key="2">
    <source>
        <dbReference type="SAM" id="SignalP"/>
    </source>
</evidence>
<reference evidence="4" key="1">
    <citation type="submission" date="2022-02" db="EMBL/GenBank/DDBJ databases">
        <authorList>
            <person name="Henning P.M."/>
            <person name="McCubbin A.G."/>
            <person name="Shore J.S."/>
        </authorList>
    </citation>
    <scope>NUCLEOTIDE SEQUENCE</scope>
    <source>
        <strain evidence="4">F60SS</strain>
        <tissue evidence="4">Leaves</tissue>
    </source>
</reference>
<dbReference type="Proteomes" id="UP001141552">
    <property type="component" value="Unassembled WGS sequence"/>
</dbReference>
<dbReference type="SUPFAM" id="SSF47699">
    <property type="entry name" value="Bifunctional inhibitor/lipid-transfer protein/seed storage 2S albumin"/>
    <property type="match status" value="1"/>
</dbReference>
<sequence>MKINFPLLLTSTLLPLLLLAALAAPPPPPPPLPPWGCTEEVVAFSPCLGYVSAPPNNLTDTVTQRCCDVIAKAMDTGYAYCFCYLIRRPTMLGFPLNQSRLLSLLSVCPPLNETFLDDLISLDSVCSGSPTLPPLRGTTAKIPPDSGLDAIPSASPSASPTVSPQTSLPPQNFSQETDVVVRPLPLALPMTPEAALSMTPEAAVSDQSAARLCSNTN</sequence>
<dbReference type="InterPro" id="IPR053353">
    <property type="entry name" value="Plant_LTP_GPI-anchored"/>
</dbReference>
<evidence type="ECO:0000256" key="1">
    <source>
        <dbReference type="SAM" id="MobiDB-lite"/>
    </source>
</evidence>
<feature type="compositionally biased region" description="Low complexity" evidence="1">
    <location>
        <begin position="152"/>
        <end position="166"/>
    </location>
</feature>
<accession>A0A9Q0G588</accession>
<feature type="region of interest" description="Disordered" evidence="1">
    <location>
        <begin position="133"/>
        <end position="174"/>
    </location>
</feature>
<organism evidence="4 5">
    <name type="scientific">Turnera subulata</name>
    <dbReference type="NCBI Taxonomy" id="218843"/>
    <lineage>
        <taxon>Eukaryota</taxon>
        <taxon>Viridiplantae</taxon>
        <taxon>Streptophyta</taxon>
        <taxon>Embryophyta</taxon>
        <taxon>Tracheophyta</taxon>
        <taxon>Spermatophyta</taxon>
        <taxon>Magnoliopsida</taxon>
        <taxon>eudicotyledons</taxon>
        <taxon>Gunneridae</taxon>
        <taxon>Pentapetalae</taxon>
        <taxon>rosids</taxon>
        <taxon>fabids</taxon>
        <taxon>Malpighiales</taxon>
        <taxon>Passifloraceae</taxon>
        <taxon>Turnera</taxon>
    </lineage>
</organism>
<dbReference type="EMBL" id="JAKUCV010002234">
    <property type="protein sequence ID" value="KAJ4843443.1"/>
    <property type="molecule type" value="Genomic_DNA"/>
</dbReference>
<dbReference type="PANTHER" id="PTHR35747:SF2">
    <property type="entry name" value="NON-SPECIFIC LIPID TRANSFER PROTEIN GPI-ANCHORED 25"/>
    <property type="match status" value="1"/>
</dbReference>
<feature type="non-terminal residue" evidence="4">
    <location>
        <position position="1"/>
    </location>
</feature>
<comment type="caution">
    <text evidence="4">The sequence shown here is derived from an EMBL/GenBank/DDBJ whole genome shotgun (WGS) entry which is preliminary data.</text>
</comment>
<name>A0A9Q0G588_9ROSI</name>
<evidence type="ECO:0000313" key="5">
    <source>
        <dbReference type="Proteomes" id="UP001141552"/>
    </source>
</evidence>
<dbReference type="InterPro" id="IPR036312">
    <property type="entry name" value="Bifun_inhib/LTP/seed_sf"/>
</dbReference>